<dbReference type="Proteomes" id="UP000001431">
    <property type="component" value="Chromosome"/>
</dbReference>
<feature type="transmembrane region" description="Helical" evidence="1">
    <location>
        <begin position="29"/>
        <end position="49"/>
    </location>
</feature>
<dbReference type="GeneID" id="4908403"/>
<dbReference type="AlphaFoldDB" id="A3MXI4"/>
<feature type="transmembrane region" description="Helical" evidence="1">
    <location>
        <begin position="94"/>
        <end position="112"/>
    </location>
</feature>
<dbReference type="RefSeq" id="WP_011850609.1">
    <property type="nucleotide sequence ID" value="NC_009073.1"/>
</dbReference>
<dbReference type="eggNOG" id="arCOG09778">
    <property type="taxonomic scope" value="Archaea"/>
</dbReference>
<organism evidence="2 3">
    <name type="scientific">Pyrobaculum calidifontis (strain DSM 21063 / JCM 11548 / VA1)</name>
    <dbReference type="NCBI Taxonomy" id="410359"/>
    <lineage>
        <taxon>Archaea</taxon>
        <taxon>Thermoproteota</taxon>
        <taxon>Thermoprotei</taxon>
        <taxon>Thermoproteales</taxon>
        <taxon>Thermoproteaceae</taxon>
        <taxon>Pyrobaculum</taxon>
    </lineage>
</organism>
<dbReference type="KEGG" id="pcl:Pcal_1935"/>
<sequence length="115" mass="12257">MKWALLLAIPILVVALSLSGPHVSHLTLGHFLLHIATAVLVVLPVYLAVNAYARTGSRRFLLLTAAFVALAAREITLSYFMISGAMATVGDIPVDHLLGLVALVLLTAAFLVKEQ</sequence>
<evidence type="ECO:0000313" key="2">
    <source>
        <dbReference type="EMBL" id="ABO09351.1"/>
    </source>
</evidence>
<evidence type="ECO:0000256" key="1">
    <source>
        <dbReference type="SAM" id="Phobius"/>
    </source>
</evidence>
<keyword evidence="1" id="KW-0812">Transmembrane</keyword>
<name>A3MXI4_PYRCJ</name>
<dbReference type="STRING" id="410359.Pcal_1935"/>
<keyword evidence="3" id="KW-1185">Reference proteome</keyword>
<protein>
    <submittedName>
        <fullName evidence="2">Uncharacterized protein</fullName>
    </submittedName>
</protein>
<keyword evidence="1" id="KW-0472">Membrane</keyword>
<keyword evidence="1" id="KW-1133">Transmembrane helix</keyword>
<dbReference type="EMBL" id="CP000561">
    <property type="protein sequence ID" value="ABO09351.1"/>
    <property type="molecule type" value="Genomic_DNA"/>
</dbReference>
<proteinExistence type="predicted"/>
<feature type="transmembrane region" description="Helical" evidence="1">
    <location>
        <begin position="61"/>
        <end position="82"/>
    </location>
</feature>
<dbReference type="HOGENOM" id="CLU_169418_0_0_2"/>
<accession>A3MXI4</accession>
<evidence type="ECO:0000313" key="3">
    <source>
        <dbReference type="Proteomes" id="UP000001431"/>
    </source>
</evidence>
<gene>
    <name evidence="2" type="ordered locus">Pcal_1935</name>
</gene>
<reference evidence="2" key="1">
    <citation type="submission" date="2007-02" db="EMBL/GenBank/DDBJ databases">
        <title>Complete sequence of Pyrobaculum calidifontis JCM 11548.</title>
        <authorList>
            <consortium name="US DOE Joint Genome Institute"/>
            <person name="Copeland A."/>
            <person name="Lucas S."/>
            <person name="Lapidus A."/>
            <person name="Barry K."/>
            <person name="Glavina del Rio T."/>
            <person name="Dalin E."/>
            <person name="Tice H."/>
            <person name="Pitluck S."/>
            <person name="Chain P."/>
            <person name="Malfatti S."/>
            <person name="Shin M."/>
            <person name="Vergez L."/>
            <person name="Schmutz J."/>
            <person name="Larimer F."/>
            <person name="Land M."/>
            <person name="Hauser L."/>
            <person name="Kyrpides N."/>
            <person name="Mikhailova N."/>
            <person name="Cozen A.E."/>
            <person name="Fitz-Gibbon S.T."/>
            <person name="House C.H."/>
            <person name="Saltikov C."/>
            <person name="Lowe T.M."/>
            <person name="Richardson P."/>
        </authorList>
    </citation>
    <scope>NUCLEOTIDE SEQUENCE [LARGE SCALE GENOMIC DNA]</scope>
    <source>
        <strain evidence="2">JCM 11548</strain>
    </source>
</reference>